<evidence type="ECO:0000259" key="26">
    <source>
        <dbReference type="PROSITE" id="PS50850"/>
    </source>
</evidence>
<dbReference type="PANTHER" id="PTHR23512">
    <property type="entry name" value="MAJOR FACILITATOR SUPERFAMILY DOMAIN-CONTAINING PROTEIN 1"/>
    <property type="match status" value="1"/>
</dbReference>
<evidence type="ECO:0000256" key="5">
    <source>
        <dbReference type="ARBA" id="ARBA00022989"/>
    </source>
</evidence>
<comment type="function">
    <text evidence="23">Lysosomal dipeptide uniporter that selectively exports lysine, arginine or histidine-containing dipeptides with a net positive charge from the lysosome lumen into the cytosol. Could play a role in a specific type of protein O-glycosylation indirectly regulating macrophages migration and tissue invasion. Also essential for liver homeostasis.</text>
</comment>
<comment type="catalytic activity">
    <reaction evidence="18">
        <text>L-histidyl-L-alpha-amino acid(out) = L-histidyl-L-alpha-amino acid(in)</text>
        <dbReference type="Rhea" id="RHEA:79379"/>
        <dbReference type="ChEBI" id="CHEBI:229964"/>
    </reaction>
</comment>
<evidence type="ECO:0000256" key="24">
    <source>
        <dbReference type="ARBA" id="ARBA00046376"/>
    </source>
</evidence>
<evidence type="ECO:0000256" key="25">
    <source>
        <dbReference type="SAM" id="Phobius"/>
    </source>
</evidence>
<dbReference type="Gene3D" id="1.20.1250.20">
    <property type="entry name" value="MFS general substrate transporter like domains"/>
    <property type="match status" value="2"/>
</dbReference>
<evidence type="ECO:0000256" key="9">
    <source>
        <dbReference type="ARBA" id="ARBA00044878"/>
    </source>
</evidence>
<comment type="catalytic activity">
    <reaction evidence="11">
        <text>L-alpha-aminoacyl-L-histidine(out) = L-alpha-aminoacyl-L-histidine(in)</text>
        <dbReference type="Rhea" id="RHEA:79375"/>
        <dbReference type="ChEBI" id="CHEBI:229967"/>
    </reaction>
</comment>
<evidence type="ECO:0000256" key="21">
    <source>
        <dbReference type="ARBA" id="ARBA00044985"/>
    </source>
</evidence>
<feature type="transmembrane region" description="Helical" evidence="25">
    <location>
        <begin position="173"/>
        <end position="192"/>
    </location>
</feature>
<evidence type="ECO:0000256" key="16">
    <source>
        <dbReference type="ARBA" id="ARBA00044900"/>
    </source>
</evidence>
<dbReference type="InterPro" id="IPR011701">
    <property type="entry name" value="MFS"/>
</dbReference>
<comment type="catalytic activity">
    <reaction evidence="9">
        <text>L-histidyl-glycine(out) = L-histidyl-glycine(in)</text>
        <dbReference type="Rhea" id="RHEA:79395"/>
        <dbReference type="ChEBI" id="CHEBI:229957"/>
    </reaction>
</comment>
<keyword evidence="5 25" id="KW-1133">Transmembrane helix</keyword>
<keyword evidence="6 25" id="KW-0472">Membrane</keyword>
<dbReference type="Pfam" id="PF07690">
    <property type="entry name" value="MFS_1"/>
    <property type="match status" value="2"/>
</dbReference>
<comment type="catalytic activity">
    <reaction evidence="10">
        <text>L-alpha-aminoacyl-L-arginine(out) = L-alpha-aminoacyl-L-arginine(in)</text>
        <dbReference type="Rhea" id="RHEA:79367"/>
        <dbReference type="ChEBI" id="CHEBI:229968"/>
    </reaction>
</comment>
<feature type="transmembrane region" description="Helical" evidence="25">
    <location>
        <begin position="237"/>
        <end position="258"/>
    </location>
</feature>
<dbReference type="PANTHER" id="PTHR23512:SF3">
    <property type="entry name" value="MAJOR FACILITATOR SUPERFAMILY DOMAIN-CONTAINING PROTEIN 1"/>
    <property type="match status" value="1"/>
</dbReference>
<feature type="transmembrane region" description="Helical" evidence="25">
    <location>
        <begin position="360"/>
        <end position="383"/>
    </location>
</feature>
<dbReference type="GO" id="GO:0022857">
    <property type="term" value="F:transmembrane transporter activity"/>
    <property type="evidence" value="ECO:0007669"/>
    <property type="project" value="InterPro"/>
</dbReference>
<dbReference type="RefSeq" id="WP_014778346.1">
    <property type="nucleotide sequence ID" value="NC_018012.1"/>
</dbReference>
<evidence type="ECO:0000256" key="15">
    <source>
        <dbReference type="ARBA" id="ARBA00044899"/>
    </source>
</evidence>
<dbReference type="AlphaFoldDB" id="I3YA71"/>
<reference evidence="27 28" key="1">
    <citation type="submission" date="2012-06" db="EMBL/GenBank/DDBJ databases">
        <title>Complete sequence of Thiocystis violascens DSM 198.</title>
        <authorList>
            <consortium name="US DOE Joint Genome Institute"/>
            <person name="Lucas S."/>
            <person name="Han J."/>
            <person name="Lapidus A."/>
            <person name="Cheng J.-F."/>
            <person name="Goodwin L."/>
            <person name="Pitluck S."/>
            <person name="Peters L."/>
            <person name="Ovchinnikova G."/>
            <person name="Teshima H."/>
            <person name="Detter J.C."/>
            <person name="Han C."/>
            <person name="Tapia R."/>
            <person name="Land M."/>
            <person name="Hauser L."/>
            <person name="Kyrpides N."/>
            <person name="Ivanova N."/>
            <person name="Pagani I."/>
            <person name="Vogl K."/>
            <person name="Liu Z."/>
            <person name="Frigaard N.-U."/>
            <person name="Bryant D."/>
            <person name="Woyke T."/>
        </authorList>
    </citation>
    <scope>NUCLEOTIDE SEQUENCE [LARGE SCALE GENOMIC DNA]</scope>
    <source>
        <strain evidence="28">ATCC 17096 / DSM 198 / 6111</strain>
    </source>
</reference>
<feature type="domain" description="Major facilitator superfamily (MFS) profile" evidence="26">
    <location>
        <begin position="18"/>
        <end position="429"/>
    </location>
</feature>
<evidence type="ECO:0000256" key="19">
    <source>
        <dbReference type="ARBA" id="ARBA00044919"/>
    </source>
</evidence>
<dbReference type="GO" id="GO:0005765">
    <property type="term" value="C:lysosomal membrane"/>
    <property type="evidence" value="ECO:0007669"/>
    <property type="project" value="UniProtKB-SubCell"/>
</dbReference>
<dbReference type="InterPro" id="IPR020846">
    <property type="entry name" value="MFS_dom"/>
</dbReference>
<feature type="transmembrane region" description="Helical" evidence="25">
    <location>
        <begin position="270"/>
        <end position="291"/>
    </location>
</feature>
<evidence type="ECO:0000256" key="10">
    <source>
        <dbReference type="ARBA" id="ARBA00044881"/>
    </source>
</evidence>
<feature type="transmembrane region" description="Helical" evidence="25">
    <location>
        <begin position="83"/>
        <end position="102"/>
    </location>
</feature>
<evidence type="ECO:0000256" key="20">
    <source>
        <dbReference type="ARBA" id="ARBA00044924"/>
    </source>
</evidence>
<comment type="catalytic activity">
    <reaction evidence="8">
        <text>L-lysyl-L-alanine(out) = L-lysyl-L-alanine(in)</text>
        <dbReference type="Rhea" id="RHEA:79399"/>
        <dbReference type="ChEBI" id="CHEBI:229954"/>
    </reaction>
</comment>
<feature type="transmembrane region" description="Helical" evidence="25">
    <location>
        <begin position="108"/>
        <end position="127"/>
    </location>
</feature>
<evidence type="ECO:0000256" key="14">
    <source>
        <dbReference type="ARBA" id="ARBA00044898"/>
    </source>
</evidence>
<comment type="subunit">
    <text evidence="24">Homodimer. Interacts with lysosomal protein GLMP (via lumenal domain); the interaction starts while both proteins are still in the endoplasmic reticulum and is required for stabilization of MFSD1 in lysosomes but has no direct effect on its targeting to lysosomes or transporter activity.</text>
</comment>
<evidence type="ECO:0000256" key="6">
    <source>
        <dbReference type="ARBA" id="ARBA00023136"/>
    </source>
</evidence>
<feature type="transmembrane region" description="Helical" evidence="25">
    <location>
        <begin position="139"/>
        <end position="167"/>
    </location>
</feature>
<evidence type="ECO:0000256" key="13">
    <source>
        <dbReference type="ARBA" id="ARBA00044893"/>
    </source>
</evidence>
<keyword evidence="7" id="KW-0458">Lysosome</keyword>
<accession>I3YA71</accession>
<evidence type="ECO:0000256" key="12">
    <source>
        <dbReference type="ARBA" id="ARBA00044891"/>
    </source>
</evidence>
<name>I3YA71_THIV6</name>
<comment type="catalytic activity">
    <reaction evidence="16">
        <text>L-lysyl-L-lysine(out) = L-lysyl-L-lysine(in)</text>
        <dbReference type="Rhea" id="RHEA:79403"/>
        <dbReference type="ChEBI" id="CHEBI:229956"/>
    </reaction>
</comment>
<evidence type="ECO:0000256" key="4">
    <source>
        <dbReference type="ARBA" id="ARBA00022692"/>
    </source>
</evidence>
<comment type="catalytic activity">
    <reaction evidence="13">
        <text>L-alpha-aminoacyl-L-lysine(out) = L-alpha-aminoacyl-L-lysine(in)</text>
        <dbReference type="Rhea" id="RHEA:79383"/>
        <dbReference type="ChEBI" id="CHEBI:229966"/>
    </reaction>
</comment>
<protein>
    <recommendedName>
        <fullName evidence="21">Lysosomal dipeptide transporter MFSD1</fullName>
    </recommendedName>
    <alternativeName>
        <fullName evidence="22">Major facilitator superfamily domain-containing protein 1</fullName>
    </alternativeName>
</protein>
<dbReference type="STRING" id="765911.Thivi_1929"/>
<feature type="transmembrane region" description="Helical" evidence="25">
    <location>
        <begin position="403"/>
        <end position="424"/>
    </location>
</feature>
<evidence type="ECO:0000256" key="11">
    <source>
        <dbReference type="ARBA" id="ARBA00044884"/>
    </source>
</evidence>
<sequence>MPIESADSRRFRRLRWSIFAILILAYMTVYFHRMAPGVVAADLMASFQTSGAALGSLAAMYYYIYTAMQIPAGVLADTLGTRVGVALGCLVAGAGSILFGVAETFDAAATGRFLVGLGVSVVFVGLMRSNTQWFSERSYGAISGLTLLLGNIGSILAAGPLAVLLVAASWRHVFVGIGILSVLIALLTALFVRSRPEDAGLPSVRELEGLPAHPARHRHWLHDLRGVFATRAVWPSFFMMFGVTGSLFAFAGLWGVPLMRDGFGLARTEASLYTTAALTGFALGCFVMGWLSDHLGRRKPVIVGASGLSVLVWLALILLPWGPGWSGLTLYALLGFAAGGFVVGYAAAKEVVPPGVAGMAIALVNTGLFLGAAILQPAFGWTLDLTWDGALVDGVRQYALSDYRHGLWLSSGFALLGLAAALFVRETRCRNLTTACASSMTEAVSGKLDGVQASARRP</sequence>
<gene>
    <name evidence="27" type="ordered locus">Thivi_1929</name>
</gene>
<keyword evidence="4 25" id="KW-0812">Transmembrane</keyword>
<comment type="similarity">
    <text evidence="2">Belongs to the major facilitator superfamily.</text>
</comment>
<dbReference type="EMBL" id="CP003154">
    <property type="protein sequence ID" value="AFL73889.1"/>
    <property type="molecule type" value="Genomic_DNA"/>
</dbReference>
<dbReference type="InterPro" id="IPR052187">
    <property type="entry name" value="MFSD1"/>
</dbReference>
<dbReference type="SUPFAM" id="SSF103473">
    <property type="entry name" value="MFS general substrate transporter"/>
    <property type="match status" value="1"/>
</dbReference>
<evidence type="ECO:0000256" key="17">
    <source>
        <dbReference type="ARBA" id="ARBA00044903"/>
    </source>
</evidence>
<comment type="catalytic activity">
    <reaction evidence="14">
        <text>L-aspartyl-L-lysine(out) = L-aspartyl-L-lysine(in)</text>
        <dbReference type="Rhea" id="RHEA:79411"/>
        <dbReference type="ChEBI" id="CHEBI:229953"/>
    </reaction>
</comment>
<evidence type="ECO:0000313" key="27">
    <source>
        <dbReference type="EMBL" id="AFL73889.1"/>
    </source>
</evidence>
<comment type="catalytic activity">
    <reaction evidence="20">
        <text>L-lysyl-glycine(out) = L-lysyl-glycine(in)</text>
        <dbReference type="Rhea" id="RHEA:79407"/>
        <dbReference type="ChEBI" id="CHEBI:191202"/>
    </reaction>
</comment>
<evidence type="ECO:0000256" key="7">
    <source>
        <dbReference type="ARBA" id="ARBA00023228"/>
    </source>
</evidence>
<feature type="transmembrane region" description="Helical" evidence="25">
    <location>
        <begin position="303"/>
        <end position="322"/>
    </location>
</feature>
<dbReference type="PROSITE" id="PS00216">
    <property type="entry name" value="SUGAR_TRANSPORT_1"/>
    <property type="match status" value="1"/>
</dbReference>
<evidence type="ECO:0000256" key="22">
    <source>
        <dbReference type="ARBA" id="ARBA00045018"/>
    </source>
</evidence>
<evidence type="ECO:0000313" key="28">
    <source>
        <dbReference type="Proteomes" id="UP000006062"/>
    </source>
</evidence>
<evidence type="ECO:0000256" key="2">
    <source>
        <dbReference type="ARBA" id="ARBA00008335"/>
    </source>
</evidence>
<dbReference type="eggNOG" id="COG2271">
    <property type="taxonomic scope" value="Bacteria"/>
</dbReference>
<dbReference type="OrthoDB" id="5620971at2"/>
<proteinExistence type="inferred from homology"/>
<comment type="catalytic activity">
    <reaction evidence="12">
        <text>L-lysyl-L-alpha-amino acid(out) = L-lysyl-L-alpha-amino acid(in)</text>
        <dbReference type="Rhea" id="RHEA:79387"/>
        <dbReference type="ChEBI" id="CHEBI:229965"/>
    </reaction>
</comment>
<dbReference type="KEGG" id="tvi:Thivi_1929"/>
<comment type="catalytic activity">
    <reaction evidence="17">
        <text>L-arginyl-glycine(out) = L-arginyl-glycine(in)</text>
        <dbReference type="Rhea" id="RHEA:79391"/>
        <dbReference type="ChEBI" id="CHEBI:229955"/>
    </reaction>
</comment>
<dbReference type="PROSITE" id="PS50850">
    <property type="entry name" value="MFS"/>
    <property type="match status" value="1"/>
</dbReference>
<feature type="transmembrane region" description="Helical" evidence="25">
    <location>
        <begin position="328"/>
        <end position="348"/>
    </location>
</feature>
<evidence type="ECO:0000256" key="1">
    <source>
        <dbReference type="ARBA" id="ARBA00004155"/>
    </source>
</evidence>
<dbReference type="InterPro" id="IPR036259">
    <property type="entry name" value="MFS_trans_sf"/>
</dbReference>
<dbReference type="Proteomes" id="UP000006062">
    <property type="component" value="Chromosome"/>
</dbReference>
<feature type="transmembrane region" description="Helical" evidence="25">
    <location>
        <begin position="14"/>
        <end position="31"/>
    </location>
</feature>
<evidence type="ECO:0000256" key="18">
    <source>
        <dbReference type="ARBA" id="ARBA00044912"/>
    </source>
</evidence>
<keyword evidence="28" id="KW-1185">Reference proteome</keyword>
<comment type="subcellular location">
    <subcellularLocation>
        <location evidence="1">Lysosome membrane</location>
        <topology evidence="1">Multi-pass membrane protein</topology>
    </subcellularLocation>
</comment>
<dbReference type="HOGENOM" id="CLU_001265_62_1_6"/>
<evidence type="ECO:0000256" key="3">
    <source>
        <dbReference type="ARBA" id="ARBA00022448"/>
    </source>
</evidence>
<comment type="catalytic activity">
    <reaction evidence="19">
        <text>L-alanyl-L-lysine(out) = L-alanyl-L-lysine(in)</text>
        <dbReference type="Rhea" id="RHEA:79415"/>
        <dbReference type="ChEBI" id="CHEBI:192470"/>
    </reaction>
</comment>
<evidence type="ECO:0000256" key="8">
    <source>
        <dbReference type="ARBA" id="ARBA00044876"/>
    </source>
</evidence>
<feature type="transmembrane region" description="Helical" evidence="25">
    <location>
        <begin position="43"/>
        <end position="63"/>
    </location>
</feature>
<organism evidence="27 28">
    <name type="scientific">Thiocystis violascens (strain ATCC 17096 / DSM 198 / 6111)</name>
    <name type="common">Chromatium violascens</name>
    <dbReference type="NCBI Taxonomy" id="765911"/>
    <lineage>
        <taxon>Bacteria</taxon>
        <taxon>Pseudomonadati</taxon>
        <taxon>Pseudomonadota</taxon>
        <taxon>Gammaproteobacteria</taxon>
        <taxon>Chromatiales</taxon>
        <taxon>Chromatiaceae</taxon>
        <taxon>Thiocystis</taxon>
    </lineage>
</organism>
<evidence type="ECO:0000256" key="23">
    <source>
        <dbReference type="ARBA" id="ARBA00045709"/>
    </source>
</evidence>
<comment type="catalytic activity">
    <reaction evidence="15">
        <text>L-arginyl-L-alpha-amino acid(out) = L-arginyl-L-alpha-amino acid(in)</text>
        <dbReference type="Rhea" id="RHEA:79371"/>
        <dbReference type="ChEBI" id="CHEBI:84315"/>
    </reaction>
</comment>
<dbReference type="InterPro" id="IPR005829">
    <property type="entry name" value="Sugar_transporter_CS"/>
</dbReference>
<keyword evidence="3" id="KW-0813">Transport</keyword>